<dbReference type="Gene3D" id="1.10.510.10">
    <property type="entry name" value="Transferase(Phosphotransferase) domain 1"/>
    <property type="match status" value="1"/>
</dbReference>
<evidence type="ECO:0000313" key="3">
    <source>
        <dbReference type="Proteomes" id="UP000266861"/>
    </source>
</evidence>
<gene>
    <name evidence="2" type="ORF">Glove_521g12</name>
</gene>
<dbReference type="Proteomes" id="UP000266861">
    <property type="component" value="Unassembled WGS sequence"/>
</dbReference>
<dbReference type="AlphaFoldDB" id="A0A397GEJ8"/>
<feature type="domain" description="Serine-threonine/tyrosine-protein kinase catalytic" evidence="1">
    <location>
        <begin position="62"/>
        <end position="163"/>
    </location>
</feature>
<dbReference type="EMBL" id="PQFF01000450">
    <property type="protein sequence ID" value="RHZ49432.1"/>
    <property type="molecule type" value="Genomic_DNA"/>
</dbReference>
<dbReference type="GO" id="GO:0004672">
    <property type="term" value="F:protein kinase activity"/>
    <property type="evidence" value="ECO:0007669"/>
    <property type="project" value="InterPro"/>
</dbReference>
<evidence type="ECO:0000259" key="1">
    <source>
        <dbReference type="Pfam" id="PF07714"/>
    </source>
</evidence>
<accession>A0A397GEJ8</accession>
<comment type="caution">
    <text evidence="2">The sequence shown here is derived from an EMBL/GenBank/DDBJ whole genome shotgun (WGS) entry which is preliminary data.</text>
</comment>
<protein>
    <recommendedName>
        <fullName evidence="1">Serine-threonine/tyrosine-protein kinase catalytic domain-containing protein</fullName>
    </recommendedName>
</protein>
<name>A0A397GEJ8_9GLOM</name>
<dbReference type="Pfam" id="PF07714">
    <property type="entry name" value="PK_Tyr_Ser-Thr"/>
    <property type="match status" value="1"/>
</dbReference>
<dbReference type="InterPro" id="IPR011009">
    <property type="entry name" value="Kinase-like_dom_sf"/>
</dbReference>
<sequence length="164" mass="19155">MLIIISEFVIIAFVDIVAKKNILQDNYVNNVLLSVAYINNIPLEWVPFDNFYDIKYIAKSGFSQIYNGICEYRLKHVVLNDSQNVDKEFLNGLKLIYQFKSKFVIKCHGVTQDPKTKNYALILKHAQDGNLHHDLSKNFEESTWIGKIDLFYNIVSRIKELHKK</sequence>
<reference evidence="2 3" key="1">
    <citation type="submission" date="2018-08" db="EMBL/GenBank/DDBJ databases">
        <title>Genome and evolution of the arbuscular mycorrhizal fungus Diversispora epigaea (formerly Glomus versiforme) and its bacterial endosymbionts.</title>
        <authorList>
            <person name="Sun X."/>
            <person name="Fei Z."/>
            <person name="Harrison M."/>
        </authorList>
    </citation>
    <scope>NUCLEOTIDE SEQUENCE [LARGE SCALE GENOMIC DNA]</scope>
    <source>
        <strain evidence="2 3">IT104</strain>
    </source>
</reference>
<keyword evidence="3" id="KW-1185">Reference proteome</keyword>
<dbReference type="InterPro" id="IPR001245">
    <property type="entry name" value="Ser-Thr/Tyr_kinase_cat_dom"/>
</dbReference>
<organism evidence="2 3">
    <name type="scientific">Diversispora epigaea</name>
    <dbReference type="NCBI Taxonomy" id="1348612"/>
    <lineage>
        <taxon>Eukaryota</taxon>
        <taxon>Fungi</taxon>
        <taxon>Fungi incertae sedis</taxon>
        <taxon>Mucoromycota</taxon>
        <taxon>Glomeromycotina</taxon>
        <taxon>Glomeromycetes</taxon>
        <taxon>Diversisporales</taxon>
        <taxon>Diversisporaceae</taxon>
        <taxon>Diversispora</taxon>
    </lineage>
</organism>
<dbReference type="OrthoDB" id="266718at2759"/>
<evidence type="ECO:0000313" key="2">
    <source>
        <dbReference type="EMBL" id="RHZ49432.1"/>
    </source>
</evidence>
<dbReference type="SUPFAM" id="SSF56112">
    <property type="entry name" value="Protein kinase-like (PK-like)"/>
    <property type="match status" value="1"/>
</dbReference>
<proteinExistence type="predicted"/>